<sequence>MISTDRHVYVCDRDRGLLFVHRTDGSFVSQISIPGVVRDTAVPHDPNARAFVGPWGVAFSPDEAQQYMYVSCVYQTLLVFNRRSMTLLAAVGGRGSAPGWFSGIHAVATTSTGDVFTTEVFHGRVQRYRLQGTTQARQGSLLIPTSAASNATAPATARAGPIYQFGPEGLFLKQVLHFRCSPHEISTAQPHDICGRSSWAF</sequence>
<dbReference type="SUPFAM" id="SSF63825">
    <property type="entry name" value="YWTD domain"/>
    <property type="match status" value="1"/>
</dbReference>
<protein>
    <submittedName>
        <fullName evidence="1">Uncharacterized protein</fullName>
    </submittedName>
</protein>
<name>A0A7S2DZN9_9EUKA</name>
<organism evidence="1">
    <name type="scientific">Haptolina brevifila</name>
    <dbReference type="NCBI Taxonomy" id="156173"/>
    <lineage>
        <taxon>Eukaryota</taxon>
        <taxon>Haptista</taxon>
        <taxon>Haptophyta</taxon>
        <taxon>Prymnesiophyceae</taxon>
        <taxon>Prymnesiales</taxon>
        <taxon>Prymnesiaceae</taxon>
        <taxon>Haptolina</taxon>
    </lineage>
</organism>
<accession>A0A7S2DZN9</accession>
<evidence type="ECO:0000313" key="1">
    <source>
        <dbReference type="EMBL" id="CAD9468743.1"/>
    </source>
</evidence>
<proteinExistence type="predicted"/>
<reference evidence="1" key="1">
    <citation type="submission" date="2021-01" db="EMBL/GenBank/DDBJ databases">
        <authorList>
            <person name="Corre E."/>
            <person name="Pelletier E."/>
            <person name="Niang G."/>
            <person name="Scheremetjew M."/>
            <person name="Finn R."/>
            <person name="Kale V."/>
            <person name="Holt S."/>
            <person name="Cochrane G."/>
            <person name="Meng A."/>
            <person name="Brown T."/>
            <person name="Cohen L."/>
        </authorList>
    </citation>
    <scope>NUCLEOTIDE SEQUENCE</scope>
    <source>
        <strain evidence="1">UTEX LB 985</strain>
    </source>
</reference>
<dbReference type="EMBL" id="HBGU01040266">
    <property type="protein sequence ID" value="CAD9468743.1"/>
    <property type="molecule type" value="Transcribed_RNA"/>
</dbReference>
<gene>
    <name evidence="1" type="ORF">CBRE1094_LOCUS21964</name>
</gene>
<dbReference type="AlphaFoldDB" id="A0A7S2DZN9"/>
<dbReference type="Gene3D" id="2.120.10.30">
    <property type="entry name" value="TolB, C-terminal domain"/>
    <property type="match status" value="1"/>
</dbReference>
<dbReference type="InterPro" id="IPR011042">
    <property type="entry name" value="6-blade_b-propeller_TolB-like"/>
</dbReference>